<feature type="transmembrane region" description="Helical" evidence="8">
    <location>
        <begin position="127"/>
        <end position="146"/>
    </location>
</feature>
<keyword evidence="12" id="KW-1185">Reference proteome</keyword>
<dbReference type="Pfam" id="PF00005">
    <property type="entry name" value="ABC_tran"/>
    <property type="match status" value="1"/>
</dbReference>
<keyword evidence="7 8" id="KW-0472">Membrane</keyword>
<keyword evidence="5 11" id="KW-0067">ATP-binding</keyword>
<evidence type="ECO:0000256" key="5">
    <source>
        <dbReference type="ARBA" id="ARBA00022840"/>
    </source>
</evidence>
<dbReference type="RefSeq" id="WP_193907768.1">
    <property type="nucleotide sequence ID" value="NZ_PRDL01000001.1"/>
</dbReference>
<dbReference type="PROSITE" id="PS50929">
    <property type="entry name" value="ABC_TM1F"/>
    <property type="match status" value="1"/>
</dbReference>
<feature type="transmembrane region" description="Helical" evidence="8">
    <location>
        <begin position="152"/>
        <end position="179"/>
    </location>
</feature>
<evidence type="ECO:0000313" key="11">
    <source>
        <dbReference type="EMBL" id="MBE8716588.1"/>
    </source>
</evidence>
<dbReference type="SUPFAM" id="SSF52540">
    <property type="entry name" value="P-loop containing nucleoside triphosphate hydrolases"/>
    <property type="match status" value="1"/>
</dbReference>
<dbReference type="AlphaFoldDB" id="A0A928V0Q2"/>
<proteinExistence type="predicted"/>
<evidence type="ECO:0000256" key="6">
    <source>
        <dbReference type="ARBA" id="ARBA00022989"/>
    </source>
</evidence>
<evidence type="ECO:0000256" key="2">
    <source>
        <dbReference type="ARBA" id="ARBA00022448"/>
    </source>
</evidence>
<evidence type="ECO:0000256" key="1">
    <source>
        <dbReference type="ARBA" id="ARBA00004651"/>
    </source>
</evidence>
<accession>A0A928V0Q2</accession>
<dbReference type="SMART" id="SM00382">
    <property type="entry name" value="AAA"/>
    <property type="match status" value="1"/>
</dbReference>
<organism evidence="11 12">
    <name type="scientific">Cellvibrio polysaccharolyticus</name>
    <dbReference type="NCBI Taxonomy" id="2082724"/>
    <lineage>
        <taxon>Bacteria</taxon>
        <taxon>Pseudomonadati</taxon>
        <taxon>Pseudomonadota</taxon>
        <taxon>Gammaproteobacteria</taxon>
        <taxon>Cellvibrionales</taxon>
        <taxon>Cellvibrionaceae</taxon>
        <taxon>Cellvibrio</taxon>
    </lineage>
</organism>
<feature type="transmembrane region" description="Helical" evidence="8">
    <location>
        <begin position="252"/>
        <end position="273"/>
    </location>
</feature>
<evidence type="ECO:0000259" key="10">
    <source>
        <dbReference type="PROSITE" id="PS50929"/>
    </source>
</evidence>
<dbReference type="InterPro" id="IPR036640">
    <property type="entry name" value="ABC1_TM_sf"/>
</dbReference>
<gene>
    <name evidence="11" type="ORF">C4F51_05230</name>
</gene>
<dbReference type="Pfam" id="PF00664">
    <property type="entry name" value="ABC_membrane"/>
    <property type="match status" value="1"/>
</dbReference>
<dbReference type="InterPro" id="IPR017871">
    <property type="entry name" value="ABC_transporter-like_CS"/>
</dbReference>
<name>A0A928V0Q2_9GAMM</name>
<feature type="transmembrane region" description="Helical" evidence="8">
    <location>
        <begin position="20"/>
        <end position="39"/>
    </location>
</feature>
<evidence type="ECO:0000256" key="8">
    <source>
        <dbReference type="SAM" id="Phobius"/>
    </source>
</evidence>
<dbReference type="GO" id="GO:0005886">
    <property type="term" value="C:plasma membrane"/>
    <property type="evidence" value="ECO:0007669"/>
    <property type="project" value="UniProtKB-SubCell"/>
</dbReference>
<evidence type="ECO:0000313" key="12">
    <source>
        <dbReference type="Proteomes" id="UP000652567"/>
    </source>
</evidence>
<protein>
    <submittedName>
        <fullName evidence="11">ABC transporter ATP-binding protein</fullName>
    </submittedName>
</protein>
<dbReference type="PANTHER" id="PTHR43394:SF1">
    <property type="entry name" value="ATP-BINDING CASSETTE SUB-FAMILY B MEMBER 10, MITOCHONDRIAL"/>
    <property type="match status" value="1"/>
</dbReference>
<keyword evidence="4" id="KW-0547">Nucleotide-binding</keyword>
<feature type="domain" description="ABC transporter" evidence="9">
    <location>
        <begin position="341"/>
        <end position="576"/>
    </location>
</feature>
<dbReference type="GO" id="GO:0015421">
    <property type="term" value="F:ABC-type oligopeptide transporter activity"/>
    <property type="evidence" value="ECO:0007669"/>
    <property type="project" value="TreeGrafter"/>
</dbReference>
<dbReference type="Proteomes" id="UP000652567">
    <property type="component" value="Unassembled WGS sequence"/>
</dbReference>
<comment type="subcellular location">
    <subcellularLocation>
        <location evidence="1">Cell membrane</location>
        <topology evidence="1">Multi-pass membrane protein</topology>
    </subcellularLocation>
</comment>
<evidence type="ECO:0000256" key="4">
    <source>
        <dbReference type="ARBA" id="ARBA00022741"/>
    </source>
</evidence>
<dbReference type="Gene3D" id="1.20.1560.10">
    <property type="entry name" value="ABC transporter type 1, transmembrane domain"/>
    <property type="match status" value="1"/>
</dbReference>
<dbReference type="GO" id="GO:0016887">
    <property type="term" value="F:ATP hydrolysis activity"/>
    <property type="evidence" value="ECO:0007669"/>
    <property type="project" value="InterPro"/>
</dbReference>
<reference evidence="11" key="1">
    <citation type="submission" date="2018-07" db="EMBL/GenBank/DDBJ databases">
        <title>Genome assembly of strain Ka43.</title>
        <authorList>
            <person name="Kukolya J."/>
            <person name="Nagy I."/>
            <person name="Horvath B."/>
            <person name="Toth A."/>
        </authorList>
    </citation>
    <scope>NUCLEOTIDE SEQUENCE</scope>
    <source>
        <strain evidence="11">KB43</strain>
    </source>
</reference>
<evidence type="ECO:0000256" key="3">
    <source>
        <dbReference type="ARBA" id="ARBA00022692"/>
    </source>
</evidence>
<keyword evidence="6 8" id="KW-1133">Transmembrane helix</keyword>
<dbReference type="FunFam" id="3.40.50.300:FF:000287">
    <property type="entry name" value="Multidrug ABC transporter ATP-binding protein"/>
    <property type="match status" value="1"/>
</dbReference>
<keyword evidence="3 8" id="KW-0812">Transmembrane</keyword>
<dbReference type="PROSITE" id="PS00211">
    <property type="entry name" value="ABC_TRANSPORTER_1"/>
    <property type="match status" value="1"/>
</dbReference>
<dbReference type="InterPro" id="IPR011527">
    <property type="entry name" value="ABC1_TM_dom"/>
</dbReference>
<dbReference type="CDD" id="cd07346">
    <property type="entry name" value="ABC_6TM_exporters"/>
    <property type="match status" value="1"/>
</dbReference>
<sequence>MKNLWRTIQFIPEYRGRLVAVILVGTALGFIGTATPYIYKGVVDAISRMMAGTITFEQASSTVMWLLLLFLGLRLGVVIFTALQNKQADDLWLQTVSTFRQRVFDNMTRKSIDYFEKTRAGEIMDRFGNITTITMWLSSLTEGALASVLQMVFILAVLLIKIPVVGGLMLVVVLINFWISWRTVGWTKPHRRGWQEYAGRMSGLLAEMVSNIATVRSFGGEAAVKQRYDETQAKWLVARGNLHKTQWRSEQALNVVNTFGIFIAVVVITRGALHGEFTTGDILLVLTLSQNLINAISPVSRQINQASEIESAAERLVELLDVDSEIEDHPNAHQLTHLESIAFENVSFRYPGKDEYALRHINFYVGAGDTLALVGSSGSGKTTIVKLLMRFYDVSEGRILINGVDLRDYQQRSIRAVMGVVLQDVALFNDSIGENIAFARPNASEEQVVEAAKAANADQFIQRMEKGYETVVGERGVRLSGGEKQRVAIARAILKNPQLIILDEATSALDSESEHLVQKGLAKLVTGRTSVIIAHRLGTVMSANTILVMRSGEILERGNHQQLLQHEKGLYAKLFALQTGNAEEHSVEEWLEVAEKNTE</sequence>
<dbReference type="InterPro" id="IPR003593">
    <property type="entry name" value="AAA+_ATPase"/>
</dbReference>
<dbReference type="PANTHER" id="PTHR43394">
    <property type="entry name" value="ATP-DEPENDENT PERMEASE MDL1, MITOCHONDRIAL"/>
    <property type="match status" value="1"/>
</dbReference>
<dbReference type="PROSITE" id="PS50893">
    <property type="entry name" value="ABC_TRANSPORTER_2"/>
    <property type="match status" value="1"/>
</dbReference>
<dbReference type="InterPro" id="IPR027417">
    <property type="entry name" value="P-loop_NTPase"/>
</dbReference>
<keyword evidence="2" id="KW-0813">Transport</keyword>
<feature type="transmembrane region" description="Helical" evidence="8">
    <location>
        <begin position="59"/>
        <end position="83"/>
    </location>
</feature>
<dbReference type="EMBL" id="PRDL01000001">
    <property type="protein sequence ID" value="MBE8716588.1"/>
    <property type="molecule type" value="Genomic_DNA"/>
</dbReference>
<dbReference type="InterPro" id="IPR003439">
    <property type="entry name" value="ABC_transporter-like_ATP-bd"/>
</dbReference>
<comment type="caution">
    <text evidence="11">The sequence shown here is derived from an EMBL/GenBank/DDBJ whole genome shotgun (WGS) entry which is preliminary data.</text>
</comment>
<feature type="domain" description="ABC transmembrane type-1" evidence="10">
    <location>
        <begin position="19"/>
        <end position="308"/>
    </location>
</feature>
<dbReference type="InterPro" id="IPR039421">
    <property type="entry name" value="Type_1_exporter"/>
</dbReference>
<dbReference type="SUPFAM" id="SSF90123">
    <property type="entry name" value="ABC transporter transmembrane region"/>
    <property type="match status" value="1"/>
</dbReference>
<evidence type="ECO:0000259" key="9">
    <source>
        <dbReference type="PROSITE" id="PS50893"/>
    </source>
</evidence>
<dbReference type="Gene3D" id="3.40.50.300">
    <property type="entry name" value="P-loop containing nucleotide triphosphate hydrolases"/>
    <property type="match status" value="1"/>
</dbReference>
<dbReference type="GO" id="GO:0005524">
    <property type="term" value="F:ATP binding"/>
    <property type="evidence" value="ECO:0007669"/>
    <property type="project" value="UniProtKB-KW"/>
</dbReference>
<evidence type="ECO:0000256" key="7">
    <source>
        <dbReference type="ARBA" id="ARBA00023136"/>
    </source>
</evidence>